<feature type="chain" id="PRO_5015147713" evidence="1">
    <location>
        <begin position="18"/>
        <end position="164"/>
    </location>
</feature>
<evidence type="ECO:0000256" key="1">
    <source>
        <dbReference type="SAM" id="SignalP"/>
    </source>
</evidence>
<keyword evidence="1" id="KW-0732">Signal</keyword>
<dbReference type="EMBL" id="NCKW01007817">
    <property type="protein sequence ID" value="POM69830.1"/>
    <property type="molecule type" value="Genomic_DNA"/>
</dbReference>
<dbReference type="Proteomes" id="UP000237271">
    <property type="component" value="Unassembled WGS sequence"/>
</dbReference>
<gene>
    <name evidence="2" type="ORF">PHPALM_13840</name>
</gene>
<keyword evidence="3" id="KW-1185">Reference proteome</keyword>
<reference evidence="2 3" key="1">
    <citation type="journal article" date="2017" name="Genome Biol. Evol.">
        <title>Phytophthora megakarya and P. palmivora, closely related causal agents of cacao black pod rot, underwent increases in genome sizes and gene numbers by different mechanisms.</title>
        <authorList>
            <person name="Ali S.S."/>
            <person name="Shao J."/>
            <person name="Lary D.J."/>
            <person name="Kronmiller B."/>
            <person name="Shen D."/>
            <person name="Strem M.D."/>
            <person name="Amoako-Attah I."/>
            <person name="Akrofi A.Y."/>
            <person name="Begoude B.A."/>
            <person name="Ten Hoopen G.M."/>
            <person name="Coulibaly K."/>
            <person name="Kebe B.I."/>
            <person name="Melnick R.L."/>
            <person name="Guiltinan M.J."/>
            <person name="Tyler B.M."/>
            <person name="Meinhardt L.W."/>
            <person name="Bailey B.A."/>
        </authorList>
    </citation>
    <scope>NUCLEOTIDE SEQUENCE [LARGE SCALE GENOMIC DNA]</scope>
    <source>
        <strain evidence="3">sbr112.9</strain>
    </source>
</reference>
<proteinExistence type="predicted"/>
<name>A0A2P4XWA3_9STRA</name>
<protein>
    <submittedName>
        <fullName evidence="2">RxLR effector</fullName>
    </submittedName>
</protein>
<evidence type="ECO:0000313" key="3">
    <source>
        <dbReference type="Proteomes" id="UP000237271"/>
    </source>
</evidence>
<accession>A0A2P4XWA3</accession>
<evidence type="ECO:0000313" key="2">
    <source>
        <dbReference type="EMBL" id="POM69830.1"/>
    </source>
</evidence>
<comment type="caution">
    <text evidence="2">The sequence shown here is derived from an EMBL/GenBank/DDBJ whole genome shotgun (WGS) entry which is preliminary data.</text>
</comment>
<feature type="signal peptide" evidence="1">
    <location>
        <begin position="1"/>
        <end position="17"/>
    </location>
</feature>
<dbReference type="AlphaFoldDB" id="A0A2P4XWA3"/>
<sequence length="164" mass="18495">MQSWWVLVVLSATIVSTIVPSAALMSSKNSSPDSPLMERALAPSDNSYRVEKRRLRVAVHDGNSVVDVSTSHEPKDEERIIITGMLINKINGVSDRIDKAIRKFLHGTVANMKRMKETLYRKLFKAGETPNSLDTRIDAVGTSVSEKLTQFFRDDYAHWYTALR</sequence>
<organism evidence="2 3">
    <name type="scientific">Phytophthora palmivora</name>
    <dbReference type="NCBI Taxonomy" id="4796"/>
    <lineage>
        <taxon>Eukaryota</taxon>
        <taxon>Sar</taxon>
        <taxon>Stramenopiles</taxon>
        <taxon>Oomycota</taxon>
        <taxon>Peronosporomycetes</taxon>
        <taxon>Peronosporales</taxon>
        <taxon>Peronosporaceae</taxon>
        <taxon>Phytophthora</taxon>
    </lineage>
</organism>